<reference evidence="1 2" key="1">
    <citation type="submission" date="2024-09" db="EMBL/GenBank/DDBJ databases">
        <authorList>
            <person name="Sun Q."/>
            <person name="Mori K."/>
        </authorList>
    </citation>
    <scope>NUCLEOTIDE SEQUENCE [LARGE SCALE GENOMIC DNA]</scope>
    <source>
        <strain evidence="1 2">JCM 3324</strain>
    </source>
</reference>
<evidence type="ECO:0000313" key="1">
    <source>
        <dbReference type="EMBL" id="MFB9476424.1"/>
    </source>
</evidence>
<comment type="caution">
    <text evidence="1">The sequence shown here is derived from an EMBL/GenBank/DDBJ whole genome shotgun (WGS) entry which is preliminary data.</text>
</comment>
<dbReference type="RefSeq" id="WP_364384112.1">
    <property type="nucleotide sequence ID" value="NZ_JBHMCF010000050.1"/>
</dbReference>
<gene>
    <name evidence="1" type="ORF">ACFFR3_43620</name>
</gene>
<accession>A0ABV5P3B8</accession>
<evidence type="ECO:0000313" key="2">
    <source>
        <dbReference type="Proteomes" id="UP001589568"/>
    </source>
</evidence>
<evidence type="ECO:0008006" key="3">
    <source>
        <dbReference type="Google" id="ProtNLM"/>
    </source>
</evidence>
<sequence length="129" mass="14073">MPRGCLITLLAALAICVLSPFVVGHLYKASATSHNEEVAELFATRLPQEWGAELPPADTVMGWPGEVSVFSSTRNPQGLLLKIAVVTPKENLFGQSTFVRCYTLTYDHAPAGGFRHILEDLPECPYEEG</sequence>
<protein>
    <recommendedName>
        <fullName evidence="3">Exosortase-associated EpsI family protein</fullName>
    </recommendedName>
</protein>
<proteinExistence type="predicted"/>
<name>A0ABV5P3B8_9ACTN</name>
<keyword evidence="2" id="KW-1185">Reference proteome</keyword>
<organism evidence="1 2">
    <name type="scientific">Nonomuraea salmonea</name>
    <dbReference type="NCBI Taxonomy" id="46181"/>
    <lineage>
        <taxon>Bacteria</taxon>
        <taxon>Bacillati</taxon>
        <taxon>Actinomycetota</taxon>
        <taxon>Actinomycetes</taxon>
        <taxon>Streptosporangiales</taxon>
        <taxon>Streptosporangiaceae</taxon>
        <taxon>Nonomuraea</taxon>
    </lineage>
</organism>
<dbReference type="Proteomes" id="UP001589568">
    <property type="component" value="Unassembled WGS sequence"/>
</dbReference>
<dbReference type="EMBL" id="JBHMCF010000050">
    <property type="protein sequence ID" value="MFB9476424.1"/>
    <property type="molecule type" value="Genomic_DNA"/>
</dbReference>